<dbReference type="AlphaFoldDB" id="A0A8H6S6C9"/>
<feature type="region of interest" description="Disordered" evidence="1">
    <location>
        <begin position="144"/>
        <end position="168"/>
    </location>
</feature>
<proteinExistence type="predicted"/>
<dbReference type="Pfam" id="PF17733">
    <property type="entry name" value="KPWE_dom"/>
    <property type="match status" value="1"/>
</dbReference>
<keyword evidence="2" id="KW-0812">Transmembrane</keyword>
<dbReference type="InterPro" id="IPR040554">
    <property type="entry name" value="KPWE_PEX14_dom"/>
</dbReference>
<name>A0A8H6S6C9_9AGAR</name>
<feature type="region of interest" description="Disordered" evidence="1">
    <location>
        <begin position="99"/>
        <end position="122"/>
    </location>
</feature>
<gene>
    <name evidence="4" type="ORF">MIND_01203400</name>
</gene>
<keyword evidence="5" id="KW-1185">Reference proteome</keyword>
<evidence type="ECO:0000256" key="1">
    <source>
        <dbReference type="SAM" id="MobiDB-lite"/>
    </source>
</evidence>
<evidence type="ECO:0000256" key="2">
    <source>
        <dbReference type="SAM" id="Phobius"/>
    </source>
</evidence>
<protein>
    <recommendedName>
        <fullName evidence="3">Peroxisomal membrane protein PEX14-like KPWE domain-containing protein</fullName>
    </recommendedName>
</protein>
<feature type="transmembrane region" description="Helical" evidence="2">
    <location>
        <begin position="57"/>
        <end position="77"/>
    </location>
</feature>
<feature type="domain" description="Peroxisomal membrane protein PEX14-like KPWE" evidence="3">
    <location>
        <begin position="126"/>
        <end position="172"/>
    </location>
</feature>
<dbReference type="OrthoDB" id="9936937at2759"/>
<dbReference type="EMBL" id="JACAZF010000011">
    <property type="protein sequence ID" value="KAF7293040.1"/>
    <property type="molecule type" value="Genomic_DNA"/>
</dbReference>
<dbReference type="Proteomes" id="UP000636479">
    <property type="component" value="Unassembled WGS sequence"/>
</dbReference>
<dbReference type="GeneID" id="59351058"/>
<keyword evidence="2" id="KW-0472">Membrane</keyword>
<comment type="caution">
    <text evidence="4">The sequence shown here is derived from an EMBL/GenBank/DDBJ whole genome shotgun (WGS) entry which is preliminary data.</text>
</comment>
<accession>A0A8H6S6C9</accession>
<feature type="compositionally biased region" description="Polar residues" evidence="1">
    <location>
        <begin position="106"/>
        <end position="117"/>
    </location>
</feature>
<evidence type="ECO:0000313" key="5">
    <source>
        <dbReference type="Proteomes" id="UP000636479"/>
    </source>
</evidence>
<organism evidence="4 5">
    <name type="scientific">Mycena indigotica</name>
    <dbReference type="NCBI Taxonomy" id="2126181"/>
    <lineage>
        <taxon>Eukaryota</taxon>
        <taxon>Fungi</taxon>
        <taxon>Dikarya</taxon>
        <taxon>Basidiomycota</taxon>
        <taxon>Agaricomycotina</taxon>
        <taxon>Agaricomycetes</taxon>
        <taxon>Agaricomycetidae</taxon>
        <taxon>Agaricales</taxon>
        <taxon>Marasmiineae</taxon>
        <taxon>Mycenaceae</taxon>
        <taxon>Mycena</taxon>
    </lineage>
</organism>
<dbReference type="RefSeq" id="XP_037215468.1">
    <property type="nucleotide sequence ID" value="XM_037368542.1"/>
</dbReference>
<evidence type="ECO:0000259" key="3">
    <source>
        <dbReference type="Pfam" id="PF17733"/>
    </source>
</evidence>
<reference evidence="4" key="1">
    <citation type="submission" date="2020-05" db="EMBL/GenBank/DDBJ databases">
        <title>Mycena genomes resolve the evolution of fungal bioluminescence.</title>
        <authorList>
            <person name="Tsai I.J."/>
        </authorList>
    </citation>
    <scope>NUCLEOTIDE SEQUENCE</scope>
    <source>
        <strain evidence="4">171206Taipei</strain>
    </source>
</reference>
<sequence>METATPLEQYAAFDFANDDEYQGTSASSSFTRAAWTVSSQEVSLQTTPQRRSDRKYFVGRAYSISIGAFGLFSIAALTPARVTEQELSIDAVREYELSLSEAPPQEAQNTSSIPSADNDTDSEPVVLSFTQLKALIEAGKEDEIPNNKVIPDGLNEQPPSISSAAAKKKPWEISAENVLIDKGQ</sequence>
<keyword evidence="2" id="KW-1133">Transmembrane helix</keyword>
<evidence type="ECO:0000313" key="4">
    <source>
        <dbReference type="EMBL" id="KAF7293040.1"/>
    </source>
</evidence>